<dbReference type="AlphaFoldDB" id="A0A6L2K639"/>
<feature type="compositionally biased region" description="Basic and acidic residues" evidence="1">
    <location>
        <begin position="332"/>
        <end position="342"/>
    </location>
</feature>
<gene>
    <name evidence="2" type="ORF">Tci_016839</name>
</gene>
<proteinExistence type="predicted"/>
<evidence type="ECO:0000256" key="1">
    <source>
        <dbReference type="SAM" id="MobiDB-lite"/>
    </source>
</evidence>
<name>A0A6L2K639_TANCI</name>
<dbReference type="EMBL" id="BKCJ010001903">
    <property type="protein sequence ID" value="GEU44861.1"/>
    <property type="molecule type" value="Genomic_DNA"/>
</dbReference>
<evidence type="ECO:0000313" key="2">
    <source>
        <dbReference type="EMBL" id="GEU44861.1"/>
    </source>
</evidence>
<protein>
    <submittedName>
        <fullName evidence="2">Uncharacterized protein</fullName>
    </submittedName>
</protein>
<feature type="region of interest" description="Disordered" evidence="1">
    <location>
        <begin position="111"/>
        <end position="144"/>
    </location>
</feature>
<organism evidence="2">
    <name type="scientific">Tanacetum cinerariifolium</name>
    <name type="common">Dalmatian daisy</name>
    <name type="synonym">Chrysanthemum cinerariifolium</name>
    <dbReference type="NCBI Taxonomy" id="118510"/>
    <lineage>
        <taxon>Eukaryota</taxon>
        <taxon>Viridiplantae</taxon>
        <taxon>Streptophyta</taxon>
        <taxon>Embryophyta</taxon>
        <taxon>Tracheophyta</taxon>
        <taxon>Spermatophyta</taxon>
        <taxon>Magnoliopsida</taxon>
        <taxon>eudicotyledons</taxon>
        <taxon>Gunneridae</taxon>
        <taxon>Pentapetalae</taxon>
        <taxon>asterids</taxon>
        <taxon>campanulids</taxon>
        <taxon>Asterales</taxon>
        <taxon>Asteraceae</taxon>
        <taxon>Asteroideae</taxon>
        <taxon>Anthemideae</taxon>
        <taxon>Anthemidinae</taxon>
        <taxon>Tanacetum</taxon>
    </lineage>
</organism>
<feature type="region of interest" description="Disordered" evidence="1">
    <location>
        <begin position="328"/>
        <end position="392"/>
    </location>
</feature>
<feature type="compositionally biased region" description="Low complexity" evidence="1">
    <location>
        <begin position="365"/>
        <end position="389"/>
    </location>
</feature>
<comment type="caution">
    <text evidence="2">The sequence shown here is derived from an EMBL/GenBank/DDBJ whole genome shotgun (WGS) entry which is preliminary data.</text>
</comment>
<sequence>MTTTTAQQVAVDNALVPLEKRVKIGKCNMKIDPAKAQKEPTYQVVLDALALTTCYPAFLITADICPRLLNQDFDELLSASPKMKRKLKKDASPSKKRTLVNIEEEELKPANKVVSSEEPAAKRYEGANFESEVPDEPKGKTIDISVGTGLKPRVLDVSKCDSFEKANDDEQETKDEFAHTPLNYVPTGDKRNDVTEEVYERINEELYGDVNVKLIDAEPADKEKDDEEMTVASHVNDVKELKDVDNSIKVISTIQSEVPKAIKEYLESILDDAMHKVIQKHAADIIKEHSIPAETVERLNPKQRALYHALMESILEDEDAMDKGVANKLNKRKPDDADKDEGPSAGSDRGLKRPKTSKDTEPSNKAKSTKTKGTSNGTSKSHPKSTSKSAQAEDIVFEVGDTQGPHNLGEDTGTTYNILKGMCRFCVKLDYNMEECYKALTNQLDWNNPEGDRYPFDLSKPLPLVMSGNHQIVLVDYFFNNDLAYLQGGSTDRTYMTSLTKTNAANTVFIHDVCSIEIILAVTNVKVKEWYGYGHLEEIENRLFNLKCDVIMHLAAALRMFTRRIVIQKRVEDLQLGIKIYQKKLNISRPMMCKARIVDLKPYFS</sequence>
<reference evidence="2" key="1">
    <citation type="journal article" date="2019" name="Sci. Rep.">
        <title>Draft genome of Tanacetum cinerariifolium, the natural source of mosquito coil.</title>
        <authorList>
            <person name="Yamashiro T."/>
            <person name="Shiraishi A."/>
            <person name="Satake H."/>
            <person name="Nakayama K."/>
        </authorList>
    </citation>
    <scope>NUCLEOTIDE SEQUENCE</scope>
</reference>
<accession>A0A6L2K639</accession>